<evidence type="ECO:0000313" key="2">
    <source>
        <dbReference type="EMBL" id="OBY12179.1"/>
    </source>
</evidence>
<feature type="domain" description="CheW-like" evidence="1">
    <location>
        <begin position="5"/>
        <end position="146"/>
    </location>
</feature>
<dbReference type="eggNOG" id="COG0835">
    <property type="taxonomic scope" value="Bacteria"/>
</dbReference>
<evidence type="ECO:0000313" key="3">
    <source>
        <dbReference type="Proteomes" id="UP000092714"/>
    </source>
</evidence>
<dbReference type="OrthoDB" id="9794382at2"/>
<dbReference type="PANTHER" id="PTHR22617:SF23">
    <property type="entry name" value="CHEMOTAXIS PROTEIN CHEW"/>
    <property type="match status" value="1"/>
</dbReference>
<dbReference type="AlphaFoldDB" id="A0A174A9S4"/>
<dbReference type="GO" id="GO:0006935">
    <property type="term" value="P:chemotaxis"/>
    <property type="evidence" value="ECO:0007669"/>
    <property type="project" value="InterPro"/>
</dbReference>
<dbReference type="SMART" id="SM00260">
    <property type="entry name" value="CheW"/>
    <property type="match status" value="1"/>
</dbReference>
<dbReference type="Proteomes" id="UP000092714">
    <property type="component" value="Unassembled WGS sequence"/>
</dbReference>
<dbReference type="Gene3D" id="2.30.30.40">
    <property type="entry name" value="SH3 Domains"/>
    <property type="match status" value="1"/>
</dbReference>
<name>A0A174A9S4_9CLOT</name>
<dbReference type="GeneID" id="42777329"/>
<dbReference type="PANTHER" id="PTHR22617">
    <property type="entry name" value="CHEMOTAXIS SENSOR HISTIDINE KINASE-RELATED"/>
    <property type="match status" value="1"/>
</dbReference>
<dbReference type="InterPro" id="IPR002545">
    <property type="entry name" value="CheW-lke_dom"/>
</dbReference>
<reference evidence="2 3" key="1">
    <citation type="submission" date="2016-06" db="EMBL/GenBank/DDBJ databases">
        <authorList>
            <person name="Kjaerup R.B."/>
            <person name="Dalgaard T.S."/>
            <person name="Juul-Madsen H.R."/>
        </authorList>
    </citation>
    <scope>NUCLEOTIDE SEQUENCE [LARGE SCALE GENOMIC DNA]</scope>
    <source>
        <strain evidence="2 3">373-A1</strain>
    </source>
</reference>
<dbReference type="SUPFAM" id="SSF50341">
    <property type="entry name" value="CheW-like"/>
    <property type="match status" value="1"/>
</dbReference>
<keyword evidence="3" id="KW-1185">Reference proteome</keyword>
<gene>
    <name evidence="2" type="ORF">CP373A1_00890</name>
</gene>
<dbReference type="Gene3D" id="2.40.50.180">
    <property type="entry name" value="CheA-289, Domain 4"/>
    <property type="match status" value="1"/>
</dbReference>
<dbReference type="GO" id="GO:0007165">
    <property type="term" value="P:signal transduction"/>
    <property type="evidence" value="ECO:0007669"/>
    <property type="project" value="InterPro"/>
</dbReference>
<evidence type="ECO:0000259" key="1">
    <source>
        <dbReference type="PROSITE" id="PS50851"/>
    </source>
</evidence>
<dbReference type="InterPro" id="IPR039315">
    <property type="entry name" value="CheW"/>
</dbReference>
<protein>
    <recommendedName>
        <fullName evidence="1">CheW-like domain-containing protein</fullName>
    </recommendedName>
</protein>
<dbReference type="EMBL" id="MAPZ01000009">
    <property type="protein sequence ID" value="OBY12179.1"/>
    <property type="molecule type" value="Genomic_DNA"/>
</dbReference>
<dbReference type="InterPro" id="IPR036061">
    <property type="entry name" value="CheW-like_dom_sf"/>
</dbReference>
<sequence length="150" mass="17294">MEKIENKMLIFRLGEECYSAYISEIERILEYTEAVQIPDAPSFVEGVINYEGHVMPVINLCKKFKLDCCNNNCKDFKIIVVKRENRKFGVIVNNVYEVSSVCDEMLEKVPSITLSENNNYIKGLVKVDSKIIILLDMESLLSKEDIDQIF</sequence>
<dbReference type="GO" id="GO:0005829">
    <property type="term" value="C:cytosol"/>
    <property type="evidence" value="ECO:0007669"/>
    <property type="project" value="TreeGrafter"/>
</dbReference>
<proteinExistence type="predicted"/>
<organism evidence="2 3">
    <name type="scientific">Clostridium paraputrificum</name>
    <dbReference type="NCBI Taxonomy" id="29363"/>
    <lineage>
        <taxon>Bacteria</taxon>
        <taxon>Bacillati</taxon>
        <taxon>Bacillota</taxon>
        <taxon>Clostridia</taxon>
        <taxon>Eubacteriales</taxon>
        <taxon>Clostridiaceae</taxon>
        <taxon>Clostridium</taxon>
    </lineage>
</organism>
<dbReference type="Pfam" id="PF01584">
    <property type="entry name" value="CheW"/>
    <property type="match status" value="1"/>
</dbReference>
<dbReference type="RefSeq" id="WP_027099482.1">
    <property type="nucleotide sequence ID" value="NZ_CABJAZ010000003.1"/>
</dbReference>
<comment type="caution">
    <text evidence="2">The sequence shown here is derived from an EMBL/GenBank/DDBJ whole genome shotgun (WGS) entry which is preliminary data.</text>
</comment>
<accession>A0A174A9S4</accession>
<dbReference type="PROSITE" id="PS50851">
    <property type="entry name" value="CHEW"/>
    <property type="match status" value="1"/>
</dbReference>